<evidence type="ECO:0000256" key="4">
    <source>
        <dbReference type="ARBA" id="ARBA00022723"/>
    </source>
</evidence>
<sequence length="714" mass="79582">MILSGVASLVDVGWWSFTGGGASLPRLAWSFAGGEDLGLRPWRTSFVALLGWRLRVWSPLPIEEEKTRKASAFDLPPLPPLLVAMLSLDRTCFLRCDELLGPLRARRQRVALPFPATVRCQARSGGELNGRRIAVDNTIKKVEPNSVEPVEDIEHHDGYRDEQFMMPWTVSVASGYTLLRNPQYNKGLAFNEKERDAHYLRGLLPPTCVSQELQEKKIMHNLRQYQVPLQRYMAMMDLQELNEKLFYKLLIDHVEELLPIVYTPTVGEACQKYGSIFRHPQGLYISLNEKGRILEVLRNWPERNIQVIVVTDGERILGLGDLGCQGMGIPVGKLALYTALGGVHPSACLPVTIDVGTNNEQLLNDEFYIGLRRRRATGQEYTELLEEFMNAVKQRYGEKVLIQFEDFANHNAFELLAKYRKTHLVFNDDIQGTASVVLAGLFGALKIVGGTLAEHSFLFLGAGEAGTGIAELIALEMSKQTKAPLEETRKKIWMVDSKGLIVSSRKDSLQHFKQPWAHDHEPVNNLLDAIKAIKPTVLIGSSGVGKTFTKEVVEAMATFNEKPIILALSNPTSQSECTAEEAYTWSKGRAIFASGSPFDPIEYDGKVLVPGQSNNAYIFPGFGLGLVISGATRVHDDMLLAASEALAQQVTQENLDKGMVYPPFSNIRKISAHIAANVAAKAYELGLASRYPHPKDLVKYAESLMYNPVYHQYR</sequence>
<evidence type="ECO:0000256" key="5">
    <source>
        <dbReference type="ARBA" id="ARBA00022857"/>
    </source>
</evidence>
<dbReference type="SUPFAM" id="SSF53223">
    <property type="entry name" value="Aminoacid dehydrogenase-like, N-terminal domain"/>
    <property type="match status" value="1"/>
</dbReference>
<evidence type="ECO:0000313" key="13">
    <source>
        <dbReference type="Proteomes" id="UP000734854"/>
    </source>
</evidence>
<feature type="domain" description="Malic enzyme N-terminal" evidence="11">
    <location>
        <begin position="239"/>
        <end position="420"/>
    </location>
</feature>
<name>A0A8J5EC63_ZINOF</name>
<gene>
    <name evidence="12" type="ORF">ZIOFF_068733</name>
</gene>
<protein>
    <recommendedName>
        <fullName evidence="9">Malic enzyme</fullName>
    </recommendedName>
</protein>
<evidence type="ECO:0000256" key="7">
    <source>
        <dbReference type="ARBA" id="ARBA00025709"/>
    </source>
</evidence>
<dbReference type="InterPro" id="IPR001891">
    <property type="entry name" value="Malic_OxRdtase"/>
</dbReference>
<organism evidence="12 13">
    <name type="scientific">Zingiber officinale</name>
    <name type="common">Ginger</name>
    <name type="synonym">Amomum zingiber</name>
    <dbReference type="NCBI Taxonomy" id="94328"/>
    <lineage>
        <taxon>Eukaryota</taxon>
        <taxon>Viridiplantae</taxon>
        <taxon>Streptophyta</taxon>
        <taxon>Embryophyta</taxon>
        <taxon>Tracheophyta</taxon>
        <taxon>Spermatophyta</taxon>
        <taxon>Magnoliopsida</taxon>
        <taxon>Liliopsida</taxon>
        <taxon>Zingiberales</taxon>
        <taxon>Zingiberaceae</taxon>
        <taxon>Zingiber</taxon>
    </lineage>
</organism>
<dbReference type="CDD" id="cd05312">
    <property type="entry name" value="NAD_bind_1_malic_enz"/>
    <property type="match status" value="1"/>
</dbReference>
<dbReference type="SMART" id="SM01274">
    <property type="entry name" value="malic"/>
    <property type="match status" value="1"/>
</dbReference>
<dbReference type="EMBL" id="JACMSC010000020">
    <property type="protein sequence ID" value="KAG6471292.1"/>
    <property type="molecule type" value="Genomic_DNA"/>
</dbReference>
<dbReference type="FunFam" id="3.40.50.10380:FF:000002">
    <property type="entry name" value="Malic enzyme"/>
    <property type="match status" value="1"/>
</dbReference>
<reference evidence="12 13" key="1">
    <citation type="submission" date="2020-08" db="EMBL/GenBank/DDBJ databases">
        <title>Plant Genome Project.</title>
        <authorList>
            <person name="Zhang R.-G."/>
        </authorList>
    </citation>
    <scope>NUCLEOTIDE SEQUENCE [LARGE SCALE GENOMIC DNA]</scope>
    <source>
        <tissue evidence="12">Rhizome</tissue>
    </source>
</reference>
<dbReference type="SMART" id="SM00919">
    <property type="entry name" value="Malic_M"/>
    <property type="match status" value="1"/>
</dbReference>
<comment type="caution">
    <text evidence="12">The sequence shown here is derived from an EMBL/GenBank/DDBJ whole genome shotgun (WGS) entry which is preliminary data.</text>
</comment>
<feature type="domain" description="Malic enzyme NAD-binding" evidence="10">
    <location>
        <begin position="430"/>
        <end position="683"/>
    </location>
</feature>
<evidence type="ECO:0000259" key="11">
    <source>
        <dbReference type="SMART" id="SM01274"/>
    </source>
</evidence>
<dbReference type="InterPro" id="IPR012301">
    <property type="entry name" value="Malic_N_dom"/>
</dbReference>
<keyword evidence="4 9" id="KW-0479">Metal-binding</keyword>
<dbReference type="PANTHER" id="PTHR23406">
    <property type="entry name" value="MALIC ENZYME-RELATED"/>
    <property type="match status" value="1"/>
</dbReference>
<dbReference type="GO" id="GO:0046872">
    <property type="term" value="F:metal ion binding"/>
    <property type="evidence" value="ECO:0007669"/>
    <property type="project" value="UniProtKB-KW"/>
</dbReference>
<dbReference type="Proteomes" id="UP000734854">
    <property type="component" value="Unassembled WGS sequence"/>
</dbReference>
<keyword evidence="13" id="KW-1185">Reference proteome</keyword>
<evidence type="ECO:0000256" key="8">
    <source>
        <dbReference type="ARBA" id="ARBA00051384"/>
    </source>
</evidence>
<dbReference type="Pfam" id="PF00390">
    <property type="entry name" value="malic"/>
    <property type="match status" value="1"/>
</dbReference>
<dbReference type="InterPro" id="IPR037062">
    <property type="entry name" value="Malic_N_dom_sf"/>
</dbReference>
<dbReference type="PRINTS" id="PR00072">
    <property type="entry name" value="MALOXRDTASE"/>
</dbReference>
<dbReference type="GO" id="GO:0004473">
    <property type="term" value="F:malate dehydrogenase (decarboxylating) (NADP+) activity"/>
    <property type="evidence" value="ECO:0007669"/>
    <property type="project" value="UniProtKB-EC"/>
</dbReference>
<dbReference type="FunFam" id="3.40.50.720:FF:000067">
    <property type="entry name" value="Malic enzyme"/>
    <property type="match status" value="1"/>
</dbReference>
<dbReference type="NCBIfam" id="NF010052">
    <property type="entry name" value="PRK13529.1"/>
    <property type="match status" value="1"/>
</dbReference>
<dbReference type="PROSITE" id="PS00331">
    <property type="entry name" value="MALIC_ENZYMES"/>
    <property type="match status" value="1"/>
</dbReference>
<proteinExistence type="inferred from homology"/>
<dbReference type="GO" id="GO:0006108">
    <property type="term" value="P:malate metabolic process"/>
    <property type="evidence" value="ECO:0007669"/>
    <property type="project" value="UniProtKB-ARBA"/>
</dbReference>
<comment type="cofactor">
    <cofactor evidence="1">
        <name>Mn(2+)</name>
        <dbReference type="ChEBI" id="CHEBI:29035"/>
    </cofactor>
</comment>
<comment type="similarity">
    <text evidence="3 9">Belongs to the malic enzymes family.</text>
</comment>
<evidence type="ECO:0000256" key="6">
    <source>
        <dbReference type="ARBA" id="ARBA00023002"/>
    </source>
</evidence>
<dbReference type="Pfam" id="PF03949">
    <property type="entry name" value="Malic_M"/>
    <property type="match status" value="1"/>
</dbReference>
<dbReference type="PANTHER" id="PTHR23406:SF93">
    <property type="entry name" value="MALIC ENZYME"/>
    <property type="match status" value="1"/>
</dbReference>
<evidence type="ECO:0000256" key="3">
    <source>
        <dbReference type="ARBA" id="ARBA00008785"/>
    </source>
</evidence>
<dbReference type="AlphaFoldDB" id="A0A8J5EC63"/>
<keyword evidence="5" id="KW-0521">NADP</keyword>
<evidence type="ECO:0000256" key="2">
    <source>
        <dbReference type="ARBA" id="ARBA00001946"/>
    </source>
</evidence>
<dbReference type="GO" id="GO:0051287">
    <property type="term" value="F:NAD binding"/>
    <property type="evidence" value="ECO:0007669"/>
    <property type="project" value="InterPro"/>
</dbReference>
<dbReference type="InterPro" id="IPR046346">
    <property type="entry name" value="Aminoacid_DH-like_N_sf"/>
</dbReference>
<keyword evidence="6 9" id="KW-0560">Oxidoreductase</keyword>
<dbReference type="InterPro" id="IPR015884">
    <property type="entry name" value="Malic_enzyme_CS"/>
</dbReference>
<dbReference type="Gene3D" id="3.40.50.720">
    <property type="entry name" value="NAD(P)-binding Rossmann-like Domain"/>
    <property type="match status" value="1"/>
</dbReference>
<dbReference type="GO" id="GO:0009507">
    <property type="term" value="C:chloroplast"/>
    <property type="evidence" value="ECO:0007669"/>
    <property type="project" value="TreeGrafter"/>
</dbReference>
<comment type="pathway">
    <text evidence="7">Photosynthesis; C4 acid pathway.</text>
</comment>
<dbReference type="SUPFAM" id="SSF51735">
    <property type="entry name" value="NAD(P)-binding Rossmann-fold domains"/>
    <property type="match status" value="1"/>
</dbReference>
<comment type="catalytic activity">
    <reaction evidence="8">
        <text>oxaloacetate + H(+) = pyruvate + CO2</text>
        <dbReference type="Rhea" id="RHEA:15641"/>
        <dbReference type="ChEBI" id="CHEBI:15361"/>
        <dbReference type="ChEBI" id="CHEBI:15378"/>
        <dbReference type="ChEBI" id="CHEBI:16452"/>
        <dbReference type="ChEBI" id="CHEBI:16526"/>
        <dbReference type="EC" id="1.1.1.40"/>
    </reaction>
</comment>
<comment type="cofactor">
    <cofactor evidence="2">
        <name>Mg(2+)</name>
        <dbReference type="ChEBI" id="CHEBI:18420"/>
    </cofactor>
</comment>
<accession>A0A8J5EC63</accession>
<evidence type="ECO:0000256" key="9">
    <source>
        <dbReference type="RuleBase" id="RU003426"/>
    </source>
</evidence>
<dbReference type="InterPro" id="IPR036291">
    <property type="entry name" value="NAD(P)-bd_dom_sf"/>
</dbReference>
<dbReference type="Gene3D" id="3.40.50.10380">
    <property type="entry name" value="Malic enzyme, N-terminal domain"/>
    <property type="match status" value="1"/>
</dbReference>
<evidence type="ECO:0000259" key="10">
    <source>
        <dbReference type="SMART" id="SM00919"/>
    </source>
</evidence>
<dbReference type="InterPro" id="IPR012302">
    <property type="entry name" value="Malic_NAD-bd"/>
</dbReference>
<evidence type="ECO:0000313" key="12">
    <source>
        <dbReference type="EMBL" id="KAG6471292.1"/>
    </source>
</evidence>
<evidence type="ECO:0000256" key="1">
    <source>
        <dbReference type="ARBA" id="ARBA00001936"/>
    </source>
</evidence>